<dbReference type="Proteomes" id="UP000229334">
    <property type="component" value="Unassembled WGS sequence"/>
</dbReference>
<comment type="caution">
    <text evidence="7">The sequence shown here is derived from an EMBL/GenBank/DDBJ whole genome shotgun (WGS) entry which is preliminary data.</text>
</comment>
<name>A0A2H0BL58_9BACT</name>
<dbReference type="PRINTS" id="PR00469">
    <property type="entry name" value="PNDRDTASEII"/>
</dbReference>
<evidence type="ECO:0000256" key="3">
    <source>
        <dbReference type="ARBA" id="ARBA00023002"/>
    </source>
</evidence>
<dbReference type="AlphaFoldDB" id="A0A2H0BL58"/>
<dbReference type="InterPro" id="IPR050097">
    <property type="entry name" value="Ferredoxin-NADP_redctase_2"/>
</dbReference>
<dbReference type="InterPro" id="IPR036188">
    <property type="entry name" value="FAD/NAD-bd_sf"/>
</dbReference>
<dbReference type="Gene3D" id="3.50.50.60">
    <property type="entry name" value="FAD/NAD(P)-binding domain"/>
    <property type="match status" value="2"/>
</dbReference>
<feature type="domain" description="FAD/NAD(P)-binding" evidence="6">
    <location>
        <begin position="3"/>
        <end position="291"/>
    </location>
</feature>
<evidence type="ECO:0000313" key="7">
    <source>
        <dbReference type="EMBL" id="PIP58334.1"/>
    </source>
</evidence>
<accession>A0A2H0BL58</accession>
<dbReference type="GO" id="GO:0016668">
    <property type="term" value="F:oxidoreductase activity, acting on a sulfur group of donors, NAD(P) as acceptor"/>
    <property type="evidence" value="ECO:0007669"/>
    <property type="project" value="UniProtKB-ARBA"/>
</dbReference>
<dbReference type="PANTHER" id="PTHR48105">
    <property type="entry name" value="THIOREDOXIN REDUCTASE 1-RELATED-RELATED"/>
    <property type="match status" value="1"/>
</dbReference>
<keyword evidence="1" id="KW-0285">Flavoprotein</keyword>
<dbReference type="PROSITE" id="PS00573">
    <property type="entry name" value="PYRIDINE_REDOX_2"/>
    <property type="match status" value="1"/>
</dbReference>
<evidence type="ECO:0000313" key="8">
    <source>
        <dbReference type="Proteomes" id="UP000229334"/>
    </source>
</evidence>
<evidence type="ECO:0000256" key="4">
    <source>
        <dbReference type="ARBA" id="ARBA00023157"/>
    </source>
</evidence>
<sequence>MSYDLIIVGGGPAAIAAGVYSARKNIKTLIIAENFGGQSSISPEVQNWIGTKSISGEALAQQLKDHLFSYQSETFVIKENELVQTVTKSEAGFSVLTNQGITHQTKTVLITSGGRRRKLTVPGSDKYEQKGITYCASCDGPLFAGRDLVVIGGGNAGFGSAGQLLAYAKSVTLLQHNPEFKAEAITVEALLKDPKFKALTNAEILEVKGGDYTETIVYQDKISGETKEIPAEGIFVEIGFLPNTEMVKDLVTLNKFSAIVVDPKTQASSIPGLWSAGDCSDGLYHQNNIAVGDAIKAVENIFNYLKTN</sequence>
<evidence type="ECO:0000259" key="6">
    <source>
        <dbReference type="Pfam" id="PF07992"/>
    </source>
</evidence>
<dbReference type="Pfam" id="PF07992">
    <property type="entry name" value="Pyr_redox_2"/>
    <property type="match status" value="1"/>
</dbReference>
<keyword evidence="4" id="KW-1015">Disulfide bond</keyword>
<keyword evidence="3" id="KW-0560">Oxidoreductase</keyword>
<proteinExistence type="predicted"/>
<gene>
    <name evidence="7" type="ORF">COX02_00810</name>
</gene>
<evidence type="ECO:0000256" key="5">
    <source>
        <dbReference type="ARBA" id="ARBA00023284"/>
    </source>
</evidence>
<dbReference type="InterPro" id="IPR008255">
    <property type="entry name" value="Pyr_nucl-diS_OxRdtase_2_AS"/>
</dbReference>
<dbReference type="SUPFAM" id="SSF51905">
    <property type="entry name" value="FAD/NAD(P)-binding domain"/>
    <property type="match status" value="1"/>
</dbReference>
<organism evidence="7 8">
    <name type="scientific">Candidatus Vogelbacteria bacterium CG22_combo_CG10-13_8_21_14_all_37_9</name>
    <dbReference type="NCBI Taxonomy" id="1975046"/>
    <lineage>
        <taxon>Bacteria</taxon>
        <taxon>Candidatus Vogeliibacteriota</taxon>
    </lineage>
</organism>
<evidence type="ECO:0000256" key="2">
    <source>
        <dbReference type="ARBA" id="ARBA00022827"/>
    </source>
</evidence>
<dbReference type="InterPro" id="IPR023753">
    <property type="entry name" value="FAD/NAD-binding_dom"/>
</dbReference>
<keyword evidence="2" id="KW-0274">FAD</keyword>
<dbReference type="EMBL" id="PCSX01000014">
    <property type="protein sequence ID" value="PIP58334.1"/>
    <property type="molecule type" value="Genomic_DNA"/>
</dbReference>
<protein>
    <recommendedName>
        <fullName evidence="6">FAD/NAD(P)-binding domain-containing protein</fullName>
    </recommendedName>
</protein>
<keyword evidence="5" id="KW-0676">Redox-active center</keyword>
<dbReference type="PRINTS" id="PR00368">
    <property type="entry name" value="FADPNR"/>
</dbReference>
<evidence type="ECO:0000256" key="1">
    <source>
        <dbReference type="ARBA" id="ARBA00022630"/>
    </source>
</evidence>
<reference evidence="7 8" key="1">
    <citation type="submission" date="2017-09" db="EMBL/GenBank/DDBJ databases">
        <title>Depth-based differentiation of microbial function through sediment-hosted aquifers and enrichment of novel symbionts in the deep terrestrial subsurface.</title>
        <authorList>
            <person name="Probst A.J."/>
            <person name="Ladd B."/>
            <person name="Jarett J.K."/>
            <person name="Geller-Mcgrath D.E."/>
            <person name="Sieber C.M."/>
            <person name="Emerson J.B."/>
            <person name="Anantharaman K."/>
            <person name="Thomas B.C."/>
            <person name="Malmstrom R."/>
            <person name="Stieglmeier M."/>
            <person name="Klingl A."/>
            <person name="Woyke T."/>
            <person name="Ryan C.M."/>
            <person name="Banfield J.F."/>
        </authorList>
    </citation>
    <scope>NUCLEOTIDE SEQUENCE [LARGE SCALE GENOMIC DNA]</scope>
    <source>
        <strain evidence="7">CG22_combo_CG10-13_8_21_14_all_37_9</strain>
    </source>
</reference>